<reference evidence="1" key="1">
    <citation type="submission" date="2018-02" db="EMBL/GenBank/DDBJ databases">
        <title>Rhizophora mucronata_Transcriptome.</title>
        <authorList>
            <person name="Meera S.P."/>
            <person name="Sreeshan A."/>
            <person name="Augustine A."/>
        </authorList>
    </citation>
    <scope>NUCLEOTIDE SEQUENCE</scope>
    <source>
        <tissue evidence="1">Leaf</tissue>
    </source>
</reference>
<sequence length="29" mass="3489">MVIPLLKKKKNHPEVFWILKLLFILCILP</sequence>
<organism evidence="1">
    <name type="scientific">Rhizophora mucronata</name>
    <name type="common">Asiatic mangrove</name>
    <dbReference type="NCBI Taxonomy" id="61149"/>
    <lineage>
        <taxon>Eukaryota</taxon>
        <taxon>Viridiplantae</taxon>
        <taxon>Streptophyta</taxon>
        <taxon>Embryophyta</taxon>
        <taxon>Tracheophyta</taxon>
        <taxon>Spermatophyta</taxon>
        <taxon>Magnoliopsida</taxon>
        <taxon>eudicotyledons</taxon>
        <taxon>Gunneridae</taxon>
        <taxon>Pentapetalae</taxon>
        <taxon>rosids</taxon>
        <taxon>fabids</taxon>
        <taxon>Malpighiales</taxon>
        <taxon>Rhizophoraceae</taxon>
        <taxon>Rhizophora</taxon>
    </lineage>
</organism>
<dbReference type="AlphaFoldDB" id="A0A2P2R2F9"/>
<accession>A0A2P2R2F9</accession>
<protein>
    <submittedName>
        <fullName evidence="1">Uncharacterized protein</fullName>
    </submittedName>
</protein>
<evidence type="ECO:0000313" key="1">
    <source>
        <dbReference type="EMBL" id="MBX73422.1"/>
    </source>
</evidence>
<dbReference type="EMBL" id="GGEC01092938">
    <property type="protein sequence ID" value="MBX73422.1"/>
    <property type="molecule type" value="Transcribed_RNA"/>
</dbReference>
<proteinExistence type="predicted"/>
<name>A0A2P2R2F9_RHIMU</name>